<keyword evidence="3" id="KW-1185">Reference proteome</keyword>
<proteinExistence type="predicted"/>
<evidence type="ECO:0000313" key="3">
    <source>
        <dbReference type="Proteomes" id="UP000183015"/>
    </source>
</evidence>
<gene>
    <name evidence="2" type="ORF">SAMN05414137_1073</name>
</gene>
<evidence type="ECO:0000313" key="2">
    <source>
        <dbReference type="EMBL" id="SEL25053.1"/>
    </source>
</evidence>
<name>A0A1H7NNB4_STRJI</name>
<dbReference type="eggNOG" id="ENOG5033U4X">
    <property type="taxonomic scope" value="Bacteria"/>
</dbReference>
<protein>
    <submittedName>
        <fullName evidence="2">Uncharacterized protein</fullName>
    </submittedName>
</protein>
<reference evidence="3" key="1">
    <citation type="submission" date="2016-10" db="EMBL/GenBank/DDBJ databases">
        <authorList>
            <person name="Varghese N."/>
        </authorList>
    </citation>
    <scope>NUCLEOTIDE SEQUENCE [LARGE SCALE GENOMIC DNA]</scope>
    <source>
        <strain evidence="3">DSM 45096 / BCRC 16803 / CGMCC 4.1857 / CIP 109030 / JCM 12277 / KCTC 19219 / NBRC 100920 / 33214</strain>
    </source>
</reference>
<feature type="signal peptide" evidence="1">
    <location>
        <begin position="1"/>
        <end position="34"/>
    </location>
</feature>
<dbReference type="AlphaFoldDB" id="A0A1H7NNB4"/>
<keyword evidence="1" id="KW-0732">Signal</keyword>
<dbReference type="RefSeq" id="WP_042444925.1">
    <property type="nucleotide sequence ID" value="NZ_BBPN01000008.1"/>
</dbReference>
<dbReference type="OrthoDB" id="3854947at2"/>
<dbReference type="EMBL" id="FOAZ01000007">
    <property type="protein sequence ID" value="SEL25053.1"/>
    <property type="molecule type" value="Genomic_DNA"/>
</dbReference>
<organism evidence="2 3">
    <name type="scientific">Streptacidiphilus jiangxiensis</name>
    <dbReference type="NCBI Taxonomy" id="235985"/>
    <lineage>
        <taxon>Bacteria</taxon>
        <taxon>Bacillati</taxon>
        <taxon>Actinomycetota</taxon>
        <taxon>Actinomycetes</taxon>
        <taxon>Kitasatosporales</taxon>
        <taxon>Streptomycetaceae</taxon>
        <taxon>Streptacidiphilus</taxon>
    </lineage>
</organism>
<dbReference type="Proteomes" id="UP000183015">
    <property type="component" value="Unassembled WGS sequence"/>
</dbReference>
<evidence type="ECO:0000256" key="1">
    <source>
        <dbReference type="SAM" id="SignalP"/>
    </source>
</evidence>
<feature type="chain" id="PRO_5039519590" evidence="1">
    <location>
        <begin position="35"/>
        <end position="187"/>
    </location>
</feature>
<accession>A0A1H7NNB4</accession>
<sequence length="187" mass="18821">MRTRKSGKRVLTAVVGAMVAATVLVAAGSSAATADTTPHGIVHFAGFTDNDGAGESVILTGALGDFGTAVSINPDGSVSADHAGQQSLVLSQGGFRIDFTALDHKLIAALRTHPVNPHSCAGHVTVSGTAPVVPGSGAGAYQGLSGSFQLTITLDELVPQTQCDWTGTMLKQSIMVIGSGDLSISGH</sequence>